<geneLocation type="plasmid" evidence="3 4">
    <name>unnamed</name>
</geneLocation>
<reference evidence="3" key="1">
    <citation type="submission" date="2022-06" db="EMBL/GenBank/DDBJ databases">
        <title>Genome sequence of Phormidium yuhuli AB48 isolated from an industrial photobioreactor environment.</title>
        <authorList>
            <person name="Qiu Y."/>
            <person name="Noonan A.J.C."/>
            <person name="Dofher K."/>
            <person name="Koch M."/>
            <person name="Kieft B."/>
            <person name="Lin X."/>
            <person name="Ziels R.M."/>
            <person name="Hallam S.J."/>
        </authorList>
    </citation>
    <scope>NUCLEOTIDE SEQUENCE</scope>
    <source>
        <strain evidence="3">AB48</strain>
        <plasmid evidence="3">unnamed</plasmid>
    </source>
</reference>
<dbReference type="Pfam" id="PF20594">
    <property type="entry name" value="DUF6794"/>
    <property type="match status" value="1"/>
</dbReference>
<protein>
    <recommendedName>
        <fullName evidence="2">DUF6794 domain-containing protein</fullName>
    </recommendedName>
</protein>
<gene>
    <name evidence="3" type="ORF">NEA10_20550</name>
</gene>
<evidence type="ECO:0000313" key="4">
    <source>
        <dbReference type="Proteomes" id="UP001056708"/>
    </source>
</evidence>
<accession>A0ABY5AVJ3</accession>
<sequence length="104" mass="12138">MMSQTRLQLNPTPDPDSPTGVMIPRTIEEAMTELDRLLPPALQTELAQAASLTDYHWSLGLWLRNHWQLWYHSPLTSHLHASHPDEWSVEILRRYCQHQLTTDL</sequence>
<feature type="region of interest" description="Disordered" evidence="1">
    <location>
        <begin position="1"/>
        <end position="21"/>
    </location>
</feature>
<evidence type="ECO:0000313" key="3">
    <source>
        <dbReference type="EMBL" id="USR93298.1"/>
    </source>
</evidence>
<dbReference type="InterPro" id="IPR046744">
    <property type="entry name" value="DUF6794"/>
</dbReference>
<feature type="compositionally biased region" description="Polar residues" evidence="1">
    <location>
        <begin position="1"/>
        <end position="11"/>
    </location>
</feature>
<keyword evidence="4" id="KW-1185">Reference proteome</keyword>
<proteinExistence type="predicted"/>
<dbReference type="RefSeq" id="WP_252665483.1">
    <property type="nucleotide sequence ID" value="NZ_CP098612.1"/>
</dbReference>
<keyword evidence="3" id="KW-0614">Plasmid</keyword>
<organism evidence="3 4">
    <name type="scientific">Phormidium yuhuli AB48</name>
    <dbReference type="NCBI Taxonomy" id="2940671"/>
    <lineage>
        <taxon>Bacteria</taxon>
        <taxon>Bacillati</taxon>
        <taxon>Cyanobacteriota</taxon>
        <taxon>Cyanophyceae</taxon>
        <taxon>Oscillatoriophycideae</taxon>
        <taxon>Oscillatoriales</taxon>
        <taxon>Oscillatoriaceae</taxon>
        <taxon>Phormidium</taxon>
        <taxon>Phormidium yuhuli</taxon>
    </lineage>
</organism>
<dbReference type="EMBL" id="CP098612">
    <property type="protein sequence ID" value="USR93298.1"/>
    <property type="molecule type" value="Genomic_DNA"/>
</dbReference>
<evidence type="ECO:0000256" key="1">
    <source>
        <dbReference type="SAM" id="MobiDB-lite"/>
    </source>
</evidence>
<dbReference type="Proteomes" id="UP001056708">
    <property type="component" value="Plasmid unnamed"/>
</dbReference>
<feature type="domain" description="DUF6794" evidence="2">
    <location>
        <begin position="23"/>
        <end position="98"/>
    </location>
</feature>
<name>A0ABY5AVJ3_9CYAN</name>
<evidence type="ECO:0000259" key="2">
    <source>
        <dbReference type="Pfam" id="PF20594"/>
    </source>
</evidence>